<feature type="transmembrane region" description="Helical" evidence="1">
    <location>
        <begin position="202"/>
        <end position="219"/>
    </location>
</feature>
<dbReference type="EMBL" id="LC625835">
    <property type="protein sequence ID" value="BCU03626.1"/>
    <property type="molecule type" value="Genomic_DNA"/>
</dbReference>
<reference evidence="2" key="1">
    <citation type="submission" date="2021-04" db="EMBL/GenBank/DDBJ databases">
        <title>Draft Genome Sequence of Pandoravirus japonicus, Isolated from the Sabaishi River of Niigata, Japan.</title>
        <authorList>
            <person name="Hosokawa N."/>
            <person name="Takahashi H."/>
            <person name="Aoki K."/>
            <person name="Takemura M."/>
        </authorList>
    </citation>
    <scope>NUCLEOTIDE SEQUENCE</scope>
</reference>
<name>A0A811BRF5_9VIRU</name>
<keyword evidence="1" id="KW-0812">Transmembrane</keyword>
<protein>
    <recommendedName>
        <fullName evidence="4">Transmembrane protein</fullName>
    </recommendedName>
</protein>
<feature type="transmembrane region" description="Helical" evidence="1">
    <location>
        <begin position="33"/>
        <end position="54"/>
    </location>
</feature>
<feature type="transmembrane region" description="Helical" evidence="1">
    <location>
        <begin position="66"/>
        <end position="87"/>
    </location>
</feature>
<feature type="transmembrane region" description="Helical" evidence="1">
    <location>
        <begin position="177"/>
        <end position="196"/>
    </location>
</feature>
<keyword evidence="1" id="KW-0472">Membrane</keyword>
<evidence type="ECO:0008006" key="4">
    <source>
        <dbReference type="Google" id="ProtNLM"/>
    </source>
</evidence>
<organism evidence="2 3">
    <name type="scientific">Pandoravirus japonicus</name>
    <dbReference type="NCBI Taxonomy" id="2823154"/>
    <lineage>
        <taxon>Viruses</taxon>
        <taxon>Pandoravirus</taxon>
    </lineage>
</organism>
<dbReference type="Proteomes" id="UP001253637">
    <property type="component" value="Segment"/>
</dbReference>
<keyword evidence="1" id="KW-1133">Transmembrane helix</keyword>
<proteinExistence type="predicted"/>
<sequence>MSLAKSTIGSKSETSLRIEISSAEATRDCPSSAIVGVPFPLAVPFVAVPFWPACERCARECARVPLLRSFLVLFFPLCFSFGFVPAARHGPRLCSQSGGEVCRKGTQSRSLPRGLRHALVFSYSFLCFFFHEHQKGTARPFSPPLARYQAFLQRGSSGGTRIVRPLQTRLMPSRHGAGSLSVAAGPFSFFLFAWLLPSASRLFSPSLFCVCVCVIAGFSHL</sequence>
<evidence type="ECO:0000313" key="3">
    <source>
        <dbReference type="Proteomes" id="UP001253637"/>
    </source>
</evidence>
<evidence type="ECO:0000313" key="2">
    <source>
        <dbReference type="EMBL" id="BCU03626.1"/>
    </source>
</evidence>
<evidence type="ECO:0000256" key="1">
    <source>
        <dbReference type="SAM" id="Phobius"/>
    </source>
</evidence>
<accession>A0A811BRF5</accession>